<dbReference type="NCBIfam" id="TIGR01777">
    <property type="entry name" value="yfcH"/>
    <property type="match status" value="1"/>
</dbReference>
<comment type="caution">
    <text evidence="4">The sequence shown here is derived from an EMBL/GenBank/DDBJ whole genome shotgun (WGS) entry which is preliminary data.</text>
</comment>
<evidence type="ECO:0000259" key="3">
    <source>
        <dbReference type="Pfam" id="PF08338"/>
    </source>
</evidence>
<dbReference type="Pfam" id="PF08338">
    <property type="entry name" value="DUF1731"/>
    <property type="match status" value="1"/>
</dbReference>
<gene>
    <name evidence="4" type="ORF">ACFOND_00210</name>
</gene>
<name>A0ABV7WL52_9GAMM</name>
<protein>
    <submittedName>
        <fullName evidence="4">TIGR01777 family oxidoreductase</fullName>
    </submittedName>
</protein>
<dbReference type="InterPro" id="IPR036291">
    <property type="entry name" value="NAD(P)-bd_dom_sf"/>
</dbReference>
<reference evidence="5" key="1">
    <citation type="journal article" date="2019" name="Int. J. Syst. Evol. Microbiol.">
        <title>The Global Catalogue of Microorganisms (GCM) 10K type strain sequencing project: providing services to taxonomists for standard genome sequencing and annotation.</title>
        <authorList>
            <consortium name="The Broad Institute Genomics Platform"/>
            <consortium name="The Broad Institute Genome Sequencing Center for Infectious Disease"/>
            <person name="Wu L."/>
            <person name="Ma J."/>
        </authorList>
    </citation>
    <scope>NUCLEOTIDE SEQUENCE [LARGE SCALE GENOMIC DNA]</scope>
    <source>
        <strain evidence="5">CECT 8288</strain>
    </source>
</reference>
<keyword evidence="5" id="KW-1185">Reference proteome</keyword>
<dbReference type="RefSeq" id="WP_290282957.1">
    <property type="nucleotide sequence ID" value="NZ_JAUFQI010000001.1"/>
</dbReference>
<accession>A0ABV7WL52</accession>
<organism evidence="4 5">
    <name type="scientific">Reinekea marina</name>
    <dbReference type="NCBI Taxonomy" id="1310421"/>
    <lineage>
        <taxon>Bacteria</taxon>
        <taxon>Pseudomonadati</taxon>
        <taxon>Pseudomonadota</taxon>
        <taxon>Gammaproteobacteria</taxon>
        <taxon>Oceanospirillales</taxon>
        <taxon>Saccharospirillaceae</taxon>
        <taxon>Reinekea</taxon>
    </lineage>
</organism>
<proteinExistence type="inferred from homology"/>
<dbReference type="Gene3D" id="3.40.50.720">
    <property type="entry name" value="NAD(P)-binding Rossmann-like Domain"/>
    <property type="match status" value="1"/>
</dbReference>
<feature type="domain" description="NAD-dependent epimerase/dehydratase" evidence="2">
    <location>
        <begin position="3"/>
        <end position="215"/>
    </location>
</feature>
<dbReference type="Proteomes" id="UP001595710">
    <property type="component" value="Unassembled WGS sequence"/>
</dbReference>
<dbReference type="PANTHER" id="PTHR11092:SF0">
    <property type="entry name" value="EPIMERASE FAMILY PROTEIN SDR39U1"/>
    <property type="match status" value="1"/>
</dbReference>
<evidence type="ECO:0000256" key="1">
    <source>
        <dbReference type="ARBA" id="ARBA00009353"/>
    </source>
</evidence>
<dbReference type="EMBL" id="JBHRYN010000002">
    <property type="protein sequence ID" value="MFC3700043.1"/>
    <property type="molecule type" value="Genomic_DNA"/>
</dbReference>
<dbReference type="Pfam" id="PF01370">
    <property type="entry name" value="Epimerase"/>
    <property type="match status" value="1"/>
</dbReference>
<evidence type="ECO:0000259" key="2">
    <source>
        <dbReference type="Pfam" id="PF01370"/>
    </source>
</evidence>
<dbReference type="PANTHER" id="PTHR11092">
    <property type="entry name" value="SUGAR NUCLEOTIDE EPIMERASE RELATED"/>
    <property type="match status" value="1"/>
</dbReference>
<dbReference type="SUPFAM" id="SSF51735">
    <property type="entry name" value="NAD(P)-binding Rossmann-fold domains"/>
    <property type="match status" value="1"/>
</dbReference>
<sequence>MNILMTGGSGFLGSAFIKHSNEHTFTILTRNPERSRIQFPQAIHCISSLDSLDNLDEFDAIINLAGEPIIDKRWTDKQKAIIAKSRLSITSQLVTLITKSANPPSVMLSGSAIGIYGNGGDEALTEHPDIKNTSFSTQLCTQWEAAANQASSYTRVVNLRTGIVLSNRQGALAKMLLPFKLNLGGRLGNGEQYMAWIHYQDYLNALEFLLRNQDVSGPVNMVAPTPEKNKEFTQTLASTLNRIALFPVPEFVLKLLLGESSCLLLDSQRVVPSKLRESGFEFRYSTLSDALSNLLNSAED</sequence>
<dbReference type="CDD" id="cd05242">
    <property type="entry name" value="SDR_a8"/>
    <property type="match status" value="1"/>
</dbReference>
<dbReference type="InterPro" id="IPR013549">
    <property type="entry name" value="DUF1731"/>
</dbReference>
<evidence type="ECO:0000313" key="4">
    <source>
        <dbReference type="EMBL" id="MFC3700043.1"/>
    </source>
</evidence>
<dbReference type="InterPro" id="IPR010099">
    <property type="entry name" value="SDR39U1"/>
</dbReference>
<comment type="similarity">
    <text evidence="1">Belongs to the NAD(P)-dependent epimerase/dehydratase family. SDR39U1 subfamily.</text>
</comment>
<dbReference type="InterPro" id="IPR001509">
    <property type="entry name" value="Epimerase_deHydtase"/>
</dbReference>
<feature type="domain" description="DUF1731" evidence="3">
    <location>
        <begin position="248"/>
        <end position="294"/>
    </location>
</feature>
<evidence type="ECO:0000313" key="5">
    <source>
        <dbReference type="Proteomes" id="UP001595710"/>
    </source>
</evidence>